<dbReference type="SFLD" id="SFLDS00029">
    <property type="entry name" value="Radical_SAM"/>
    <property type="match status" value="1"/>
</dbReference>
<protein>
    <recommendedName>
        <fullName evidence="2 9">Heme chaperone HemW</fullName>
    </recommendedName>
</protein>
<keyword evidence="9" id="KW-0004">4Fe-4S</keyword>
<dbReference type="GO" id="GO:0051539">
    <property type="term" value="F:4 iron, 4 sulfur cluster binding"/>
    <property type="evidence" value="ECO:0007669"/>
    <property type="project" value="UniProtKB-UniRule"/>
</dbReference>
<dbReference type="PROSITE" id="PS51918">
    <property type="entry name" value="RADICAL_SAM"/>
    <property type="match status" value="1"/>
</dbReference>
<dbReference type="SFLD" id="SFLDF00288">
    <property type="entry name" value="HemN-like__clustered_with_nucl"/>
    <property type="match status" value="1"/>
</dbReference>
<evidence type="ECO:0000256" key="2">
    <source>
        <dbReference type="ARBA" id="ARBA00017228"/>
    </source>
</evidence>
<dbReference type="CDD" id="cd01335">
    <property type="entry name" value="Radical_SAM"/>
    <property type="match status" value="1"/>
</dbReference>
<dbReference type="PANTHER" id="PTHR13932">
    <property type="entry name" value="COPROPORPHYRINIGEN III OXIDASE"/>
    <property type="match status" value="1"/>
</dbReference>
<evidence type="ECO:0000256" key="5">
    <source>
        <dbReference type="ARBA" id="ARBA00022723"/>
    </source>
</evidence>
<reference evidence="11 12" key="1">
    <citation type="submission" date="2020-02" db="EMBL/GenBank/DDBJ databases">
        <authorList>
            <person name="Hogendoorn C."/>
        </authorList>
    </citation>
    <scope>NUCLEOTIDE SEQUENCE [LARGE SCALE GENOMIC DNA]</scope>
    <source>
        <strain evidence="11">R501</strain>
    </source>
</reference>
<dbReference type="GO" id="GO:0006779">
    <property type="term" value="P:porphyrin-containing compound biosynthetic process"/>
    <property type="evidence" value="ECO:0007669"/>
    <property type="project" value="InterPro"/>
</dbReference>
<gene>
    <name evidence="11" type="primary">hemW</name>
    <name evidence="11" type="ORF">R50_2140</name>
</gene>
<dbReference type="SMART" id="SM00729">
    <property type="entry name" value="Elp3"/>
    <property type="match status" value="1"/>
</dbReference>
<evidence type="ECO:0000256" key="7">
    <source>
        <dbReference type="ARBA" id="ARBA00023014"/>
    </source>
</evidence>
<keyword evidence="4 9" id="KW-0949">S-adenosyl-L-methionine</keyword>
<organism evidence="11 12">
    <name type="scientific">Candidatus Hydrogenisulfobacillus filiaventi</name>
    <dbReference type="NCBI Taxonomy" id="2707344"/>
    <lineage>
        <taxon>Bacteria</taxon>
        <taxon>Bacillati</taxon>
        <taxon>Bacillota</taxon>
        <taxon>Clostridia</taxon>
        <taxon>Eubacteriales</taxon>
        <taxon>Clostridiales Family XVII. Incertae Sedis</taxon>
        <taxon>Candidatus Hydrogenisulfobacillus</taxon>
    </lineage>
</organism>
<dbReference type="Gene3D" id="3.20.20.70">
    <property type="entry name" value="Aldolase class I"/>
    <property type="match status" value="1"/>
</dbReference>
<dbReference type="InterPro" id="IPR004559">
    <property type="entry name" value="HemW-like"/>
</dbReference>
<dbReference type="NCBIfam" id="TIGR00539">
    <property type="entry name" value="hemN_rel"/>
    <property type="match status" value="1"/>
</dbReference>
<dbReference type="InterPro" id="IPR006638">
    <property type="entry name" value="Elp3/MiaA/NifB-like_rSAM"/>
</dbReference>
<dbReference type="Pfam" id="PF04055">
    <property type="entry name" value="Radical_SAM"/>
    <property type="match status" value="1"/>
</dbReference>
<evidence type="ECO:0000256" key="6">
    <source>
        <dbReference type="ARBA" id="ARBA00023004"/>
    </source>
</evidence>
<comment type="function">
    <text evidence="9">Probably acts as a heme chaperone, transferring heme to an unknown acceptor. Binds one molecule of heme per monomer, possibly covalently. Binds 1 [4Fe-4S] cluster. The cluster is coordinated with 3 cysteines and an exchangeable S-adenosyl-L-methionine.</text>
</comment>
<feature type="domain" description="Radical SAM core" evidence="10">
    <location>
        <begin position="2"/>
        <end position="240"/>
    </location>
</feature>
<evidence type="ECO:0000313" key="11">
    <source>
        <dbReference type="EMBL" id="CAB1129637.1"/>
    </source>
</evidence>
<keyword evidence="12" id="KW-1185">Reference proteome</keyword>
<dbReference type="EMBL" id="LR778114">
    <property type="protein sequence ID" value="CAB1129637.1"/>
    <property type="molecule type" value="Genomic_DNA"/>
</dbReference>
<proteinExistence type="inferred from homology"/>
<comment type="subcellular location">
    <subcellularLocation>
        <location evidence="9">Cytoplasm</location>
    </subcellularLocation>
</comment>
<comment type="similarity">
    <text evidence="1">Belongs to the anaerobic coproporphyrinogen-III oxidase family. HemW subfamily.</text>
</comment>
<keyword evidence="3 9" id="KW-0349">Heme</keyword>
<dbReference type="SFLD" id="SFLDF00562">
    <property type="entry name" value="HemN-like__clustered_with_heat"/>
    <property type="match status" value="1"/>
</dbReference>
<dbReference type="SFLD" id="SFLDG01065">
    <property type="entry name" value="anaerobic_coproporphyrinogen-I"/>
    <property type="match status" value="1"/>
</dbReference>
<dbReference type="PANTHER" id="PTHR13932:SF5">
    <property type="entry name" value="RADICAL S-ADENOSYL METHIONINE DOMAIN-CONTAINING PROTEIN 1, MITOCHONDRIAL"/>
    <property type="match status" value="1"/>
</dbReference>
<keyword evidence="8 9" id="KW-0143">Chaperone</keyword>
<dbReference type="InterPro" id="IPR058240">
    <property type="entry name" value="rSAM_sf"/>
</dbReference>
<keyword evidence="9" id="KW-0963">Cytoplasm</keyword>
<evidence type="ECO:0000256" key="9">
    <source>
        <dbReference type="RuleBase" id="RU364116"/>
    </source>
</evidence>
<dbReference type="AlphaFoldDB" id="A0A6F8ZI18"/>
<evidence type="ECO:0000313" key="12">
    <source>
        <dbReference type="Proteomes" id="UP000503399"/>
    </source>
</evidence>
<dbReference type="Proteomes" id="UP000503399">
    <property type="component" value="Chromosome"/>
</dbReference>
<evidence type="ECO:0000256" key="4">
    <source>
        <dbReference type="ARBA" id="ARBA00022691"/>
    </source>
</evidence>
<dbReference type="InterPro" id="IPR013785">
    <property type="entry name" value="Aldolase_TIM"/>
</dbReference>
<accession>A0A6F8ZI18</accession>
<dbReference type="Pfam" id="PF06969">
    <property type="entry name" value="HemN_C"/>
    <property type="match status" value="1"/>
</dbReference>
<evidence type="ECO:0000256" key="1">
    <source>
        <dbReference type="ARBA" id="ARBA00006100"/>
    </source>
</evidence>
<keyword evidence="5 9" id="KW-0479">Metal-binding</keyword>
<dbReference type="SUPFAM" id="SSF102114">
    <property type="entry name" value="Radical SAM enzymes"/>
    <property type="match status" value="1"/>
</dbReference>
<sequence length="392" mass="42588">MSGTPLPWGVYVHVPFCRRRCTYCDFAAAAGRAPVDPETYAGLVVREWEAVRRAQAPPGRPVSVYLGGGTPSLLPPAAVGRILEAVARDPGLAPGAEVTLEANPGTVTPASLAGYRAAGVNRLSLGVQAVQDRLLAALGRDHTAAEAAAAVNWARRAGFDNLNLDAIYGLPGQSVADWRDTLDRLLDWAPEHLSLYRLQVEEGTPLAVAVRRGQVRLPEEDATADMADAALARLEAAGFRRYEISNFARPGRESRHNRLYWELDPYLPLGAGAHGYLPGDGSRPGRRWWNPANLRRYRDAVQAGRDPAAGEERLDRAEEMREFLWLGLRQVAGVDPEAFRRRFGRAPGEGVPVLAELGRRGLLAEGSRLALSPRGLEVANVVFRALVDAEVH</sequence>
<dbReference type="GO" id="GO:0004109">
    <property type="term" value="F:coproporphyrinogen oxidase activity"/>
    <property type="evidence" value="ECO:0007669"/>
    <property type="project" value="InterPro"/>
</dbReference>
<dbReference type="InterPro" id="IPR034505">
    <property type="entry name" value="Coproporphyrinogen-III_oxidase"/>
</dbReference>
<dbReference type="InterPro" id="IPR010723">
    <property type="entry name" value="HemN_C"/>
</dbReference>
<dbReference type="GO" id="GO:0005737">
    <property type="term" value="C:cytoplasm"/>
    <property type="evidence" value="ECO:0007669"/>
    <property type="project" value="UniProtKB-SubCell"/>
</dbReference>
<keyword evidence="7 9" id="KW-0411">Iron-sulfur</keyword>
<dbReference type="KEGG" id="hfv:R50_2140"/>
<evidence type="ECO:0000259" key="10">
    <source>
        <dbReference type="PROSITE" id="PS51918"/>
    </source>
</evidence>
<name>A0A6F8ZI18_9FIRM</name>
<evidence type="ECO:0000256" key="3">
    <source>
        <dbReference type="ARBA" id="ARBA00022617"/>
    </source>
</evidence>
<dbReference type="GO" id="GO:0046872">
    <property type="term" value="F:metal ion binding"/>
    <property type="evidence" value="ECO:0007669"/>
    <property type="project" value="UniProtKB-UniRule"/>
</dbReference>
<keyword evidence="6 9" id="KW-0408">Iron</keyword>
<dbReference type="InterPro" id="IPR007197">
    <property type="entry name" value="rSAM"/>
</dbReference>
<dbReference type="SFLD" id="SFLDG01082">
    <property type="entry name" value="B12-binding_domain_containing"/>
    <property type="match status" value="1"/>
</dbReference>
<evidence type="ECO:0000256" key="8">
    <source>
        <dbReference type="ARBA" id="ARBA00023186"/>
    </source>
</evidence>